<dbReference type="PANTHER" id="PTHR43298">
    <property type="entry name" value="MULTIDRUG RESISTANCE PROTEIN NORM-RELATED"/>
    <property type="match status" value="1"/>
</dbReference>
<organism evidence="11 12">
    <name type="scientific">Endozoicomonas elysicola</name>
    <dbReference type="NCBI Taxonomy" id="305900"/>
    <lineage>
        <taxon>Bacteria</taxon>
        <taxon>Pseudomonadati</taxon>
        <taxon>Pseudomonadota</taxon>
        <taxon>Gammaproteobacteria</taxon>
        <taxon>Oceanospirillales</taxon>
        <taxon>Endozoicomonadaceae</taxon>
        <taxon>Endozoicomonas</taxon>
    </lineage>
</organism>
<feature type="transmembrane region" description="Helical" evidence="10">
    <location>
        <begin position="350"/>
        <end position="375"/>
    </location>
</feature>
<feature type="transmembrane region" description="Helical" evidence="10">
    <location>
        <begin position="312"/>
        <end position="330"/>
    </location>
</feature>
<dbReference type="eggNOG" id="COG0534">
    <property type="taxonomic scope" value="Bacteria"/>
</dbReference>
<dbReference type="Pfam" id="PF01554">
    <property type="entry name" value="MatE"/>
    <property type="match status" value="2"/>
</dbReference>
<evidence type="ECO:0000256" key="4">
    <source>
        <dbReference type="ARBA" id="ARBA00022475"/>
    </source>
</evidence>
<feature type="transmembrane region" description="Helical" evidence="10">
    <location>
        <begin position="88"/>
        <end position="111"/>
    </location>
</feature>
<accession>A0A081KCJ2</accession>
<keyword evidence="8 10" id="KW-0472">Membrane</keyword>
<feature type="transmembrane region" description="Helical" evidence="10">
    <location>
        <begin position="161"/>
        <end position="179"/>
    </location>
</feature>
<keyword evidence="2" id="KW-0813">Transport</keyword>
<feature type="transmembrane region" description="Helical" evidence="10">
    <location>
        <begin position="270"/>
        <end position="292"/>
    </location>
</feature>
<keyword evidence="3" id="KW-0050">Antiport</keyword>
<dbReference type="Proteomes" id="UP000027997">
    <property type="component" value="Unassembled WGS sequence"/>
</dbReference>
<evidence type="ECO:0000256" key="6">
    <source>
        <dbReference type="ARBA" id="ARBA00022989"/>
    </source>
</evidence>
<feature type="transmembrane region" description="Helical" evidence="10">
    <location>
        <begin position="131"/>
        <end position="149"/>
    </location>
</feature>
<dbReference type="InterPro" id="IPR050222">
    <property type="entry name" value="MATE_MdtK"/>
</dbReference>
<sequence>MKQRLATILQLGFPIMLAMLSQSMINLVDAALVGPLGENALAAVGAGSYANFVALSLMTGLSAAIQAQVARRVGAGRLDECAMPTNHGLIIAFCFAMPLSIILMIAAPWLLELFAQNSPTFKGEATNYFQIRVMALTAAAMNLSFRGFWNGIGEPKGFLKLLVFTHICNVILSYLLIYGKLGLPALGVKGAAFGTFISMYLGAFLNLWILNKKARKYGFLTRWKNWAALKRLVFLAIPDSLQQTLFALGMMMLFAIVAQLGISEMAIAHVLLNISLMLILPGLGLGMAANTLVSQSLGAREPEVAWRWGQEVMYTASAVLLVLSLPLIFLPKAVLSLFLHDPALLAMGAIPLQLTGIGIVLDAPSLVFVQALLGAGANRTVLCIRFVAQWLILLPLCWLIGPILGLGLTAVWAVPTLQRIITSVSFLAVWHSRRWSKIQV</sequence>
<feature type="transmembrane region" description="Helical" evidence="10">
    <location>
        <begin position="410"/>
        <end position="430"/>
    </location>
</feature>
<keyword evidence="4" id="KW-1003">Cell membrane</keyword>
<dbReference type="InterPro" id="IPR048279">
    <property type="entry name" value="MdtK-like"/>
</dbReference>
<keyword evidence="5 10" id="KW-0812">Transmembrane</keyword>
<comment type="caution">
    <text evidence="11">The sequence shown here is derived from an EMBL/GenBank/DDBJ whole genome shotgun (WGS) entry which is preliminary data.</text>
</comment>
<evidence type="ECO:0000313" key="11">
    <source>
        <dbReference type="EMBL" id="KEI71868.1"/>
    </source>
</evidence>
<keyword evidence="12" id="KW-1185">Reference proteome</keyword>
<dbReference type="GO" id="GO:0015297">
    <property type="term" value="F:antiporter activity"/>
    <property type="evidence" value="ECO:0007669"/>
    <property type="project" value="UniProtKB-KW"/>
</dbReference>
<evidence type="ECO:0000256" key="3">
    <source>
        <dbReference type="ARBA" id="ARBA00022449"/>
    </source>
</evidence>
<dbReference type="CDD" id="cd13133">
    <property type="entry name" value="MATE_like_7"/>
    <property type="match status" value="1"/>
</dbReference>
<dbReference type="PANTHER" id="PTHR43298:SF2">
    <property type="entry name" value="FMN_FAD EXPORTER YEEO-RELATED"/>
    <property type="match status" value="1"/>
</dbReference>
<dbReference type="EMBL" id="JOJP01000001">
    <property type="protein sequence ID" value="KEI71868.1"/>
    <property type="molecule type" value="Genomic_DNA"/>
</dbReference>
<dbReference type="STRING" id="305900.GV64_14990"/>
<comment type="subcellular location">
    <subcellularLocation>
        <location evidence="1">Cell inner membrane</location>
        <topology evidence="1">Multi-pass membrane protein</topology>
    </subcellularLocation>
</comment>
<feature type="transmembrane region" description="Helical" evidence="10">
    <location>
        <begin position="382"/>
        <end position="404"/>
    </location>
</feature>
<proteinExistence type="predicted"/>
<evidence type="ECO:0000256" key="9">
    <source>
        <dbReference type="ARBA" id="ARBA00031636"/>
    </source>
</evidence>
<evidence type="ECO:0000256" key="8">
    <source>
        <dbReference type="ARBA" id="ARBA00023136"/>
    </source>
</evidence>
<feature type="transmembrane region" description="Helical" evidence="10">
    <location>
        <begin position="232"/>
        <end position="258"/>
    </location>
</feature>
<dbReference type="GO" id="GO:0042910">
    <property type="term" value="F:xenobiotic transmembrane transporter activity"/>
    <property type="evidence" value="ECO:0007669"/>
    <property type="project" value="InterPro"/>
</dbReference>
<name>A0A081KCJ2_9GAMM</name>
<dbReference type="NCBIfam" id="TIGR00797">
    <property type="entry name" value="matE"/>
    <property type="match status" value="1"/>
</dbReference>
<keyword evidence="6 10" id="KW-1133">Transmembrane helix</keyword>
<dbReference type="AlphaFoldDB" id="A0A081KCJ2"/>
<feature type="transmembrane region" description="Helical" evidence="10">
    <location>
        <begin position="191"/>
        <end position="211"/>
    </location>
</feature>
<dbReference type="RefSeq" id="WP_033403294.1">
    <property type="nucleotide sequence ID" value="NZ_JOJP01000001.1"/>
</dbReference>
<evidence type="ECO:0000256" key="10">
    <source>
        <dbReference type="SAM" id="Phobius"/>
    </source>
</evidence>
<dbReference type="InterPro" id="IPR002528">
    <property type="entry name" value="MATE_fam"/>
</dbReference>
<reference evidence="11 12" key="1">
    <citation type="submission" date="2014-06" db="EMBL/GenBank/DDBJ databases">
        <title>Whole Genome Sequences of Three Symbiotic Endozoicomonas Bacteria.</title>
        <authorList>
            <person name="Neave M.J."/>
            <person name="Apprill A."/>
            <person name="Voolstra C.R."/>
        </authorList>
    </citation>
    <scope>NUCLEOTIDE SEQUENCE [LARGE SCALE GENOMIC DNA]</scope>
    <source>
        <strain evidence="11 12">DSM 22380</strain>
    </source>
</reference>
<keyword evidence="7" id="KW-0406">Ion transport</keyword>
<dbReference type="GO" id="GO:0006811">
    <property type="term" value="P:monoatomic ion transport"/>
    <property type="evidence" value="ECO:0007669"/>
    <property type="project" value="UniProtKB-KW"/>
</dbReference>
<evidence type="ECO:0000256" key="5">
    <source>
        <dbReference type="ARBA" id="ARBA00022692"/>
    </source>
</evidence>
<evidence type="ECO:0000256" key="1">
    <source>
        <dbReference type="ARBA" id="ARBA00004429"/>
    </source>
</evidence>
<dbReference type="PIRSF" id="PIRSF006603">
    <property type="entry name" value="DinF"/>
    <property type="match status" value="1"/>
</dbReference>
<gene>
    <name evidence="11" type="ORF">GV64_14990</name>
</gene>
<dbReference type="GO" id="GO:0005886">
    <property type="term" value="C:plasma membrane"/>
    <property type="evidence" value="ECO:0007669"/>
    <property type="project" value="UniProtKB-SubCell"/>
</dbReference>
<protein>
    <recommendedName>
        <fullName evidence="9">Multidrug-efflux transporter</fullName>
    </recommendedName>
</protein>
<evidence type="ECO:0000256" key="2">
    <source>
        <dbReference type="ARBA" id="ARBA00022448"/>
    </source>
</evidence>
<evidence type="ECO:0000256" key="7">
    <source>
        <dbReference type="ARBA" id="ARBA00023065"/>
    </source>
</evidence>
<feature type="transmembrane region" description="Helical" evidence="10">
    <location>
        <begin position="40"/>
        <end position="67"/>
    </location>
</feature>
<evidence type="ECO:0000313" key="12">
    <source>
        <dbReference type="Proteomes" id="UP000027997"/>
    </source>
</evidence>